<evidence type="ECO:0000313" key="3">
    <source>
        <dbReference type="EMBL" id="AIG98484.1"/>
    </source>
</evidence>
<accession>A0A075WHB2</accession>
<reference evidence="3 4" key="1">
    <citation type="submission" date="2013-07" db="EMBL/GenBank/DDBJ databases">
        <title>Genome of Archaeoglobus fulgidus.</title>
        <authorList>
            <person name="Fiebig A."/>
            <person name="Birkeland N.-K."/>
        </authorList>
    </citation>
    <scope>NUCLEOTIDE SEQUENCE [LARGE SCALE GENOMIC DNA]</scope>
    <source>
        <strain evidence="3 4">DSM 8774</strain>
    </source>
</reference>
<evidence type="ECO:0000259" key="2">
    <source>
        <dbReference type="PROSITE" id="PS50110"/>
    </source>
</evidence>
<dbReference type="AlphaFoldDB" id="A0A075WHB2"/>
<dbReference type="InterPro" id="IPR052893">
    <property type="entry name" value="TCS_response_regulator"/>
</dbReference>
<proteinExistence type="predicted"/>
<evidence type="ECO:0000256" key="1">
    <source>
        <dbReference type="PROSITE-ProRule" id="PRU00169"/>
    </source>
</evidence>
<dbReference type="Proteomes" id="UP000028501">
    <property type="component" value="Chromosome"/>
</dbReference>
<gene>
    <name evidence="3" type="ORF">AFULGI_00017250</name>
</gene>
<dbReference type="GO" id="GO:0000160">
    <property type="term" value="P:phosphorelay signal transduction system"/>
    <property type="evidence" value="ECO:0007669"/>
    <property type="project" value="InterPro"/>
</dbReference>
<keyword evidence="1" id="KW-0597">Phosphoprotein</keyword>
<dbReference type="PROSITE" id="PS50110">
    <property type="entry name" value="RESPONSE_REGULATORY"/>
    <property type="match status" value="1"/>
</dbReference>
<dbReference type="EMBL" id="CP006577">
    <property type="protein sequence ID" value="AIG98484.1"/>
    <property type="molecule type" value="Genomic_DNA"/>
</dbReference>
<feature type="modified residue" description="4-aspartylphosphate" evidence="1">
    <location>
        <position position="54"/>
    </location>
</feature>
<dbReference type="RefSeq" id="WP_010878970.1">
    <property type="nucleotide sequence ID" value="NZ_CP006577.1"/>
</dbReference>
<evidence type="ECO:0000313" key="4">
    <source>
        <dbReference type="Proteomes" id="UP000028501"/>
    </source>
</evidence>
<dbReference type="GeneID" id="24795222"/>
<dbReference type="PANTHER" id="PTHR44520:SF1">
    <property type="entry name" value="TWO-COMPONENT SYSTEM REGULATORY PROTEIN"/>
    <property type="match status" value="1"/>
</dbReference>
<name>A0A075WHB2_ARCFL</name>
<dbReference type="Gene3D" id="3.40.50.2300">
    <property type="match status" value="1"/>
</dbReference>
<dbReference type="InterPro" id="IPR011006">
    <property type="entry name" value="CheY-like_superfamily"/>
</dbReference>
<protein>
    <submittedName>
        <fullName evidence="3">Response regulator</fullName>
    </submittedName>
</protein>
<dbReference type="Pfam" id="PF00072">
    <property type="entry name" value="Response_reg"/>
    <property type="match status" value="1"/>
</dbReference>
<dbReference type="SMART" id="SM00448">
    <property type="entry name" value="REC"/>
    <property type="match status" value="1"/>
</dbReference>
<dbReference type="HOGENOM" id="CLU_000445_69_17_2"/>
<organism evidence="3 4">
    <name type="scientific">Archaeoglobus fulgidus DSM 8774</name>
    <dbReference type="NCBI Taxonomy" id="1344584"/>
    <lineage>
        <taxon>Archaea</taxon>
        <taxon>Methanobacteriati</taxon>
        <taxon>Methanobacteriota</taxon>
        <taxon>Archaeoglobi</taxon>
        <taxon>Archaeoglobales</taxon>
        <taxon>Archaeoglobaceae</taxon>
        <taxon>Archaeoglobus</taxon>
    </lineage>
</organism>
<dbReference type="CDD" id="cd17557">
    <property type="entry name" value="REC_Rcp-like"/>
    <property type="match status" value="1"/>
</dbReference>
<feature type="domain" description="Response regulatory" evidence="2">
    <location>
        <begin position="3"/>
        <end position="121"/>
    </location>
</feature>
<dbReference type="KEGG" id="afg:AFULGI_00017250"/>
<sequence length="133" mass="15406">MDRILLVEDNPDDVFMIKRAFEKAKIINPLDVAKDGEEAISYLQENKPVLILLDLKLPKVSGFEVLKWVKSKERLKRIPVVVLTSSRNGEDINRAYDLGANSYLVKPVRFEDLLNLTKHMNIYWLILNEKPEV</sequence>
<dbReference type="SUPFAM" id="SSF52172">
    <property type="entry name" value="CheY-like"/>
    <property type="match status" value="1"/>
</dbReference>
<dbReference type="PANTHER" id="PTHR44520">
    <property type="entry name" value="RESPONSE REGULATOR RCP1-RELATED"/>
    <property type="match status" value="1"/>
</dbReference>
<dbReference type="InterPro" id="IPR001789">
    <property type="entry name" value="Sig_transdc_resp-reg_receiver"/>
</dbReference>